<dbReference type="FunFam" id="3.40.50.12390:FF:000003">
    <property type="entry name" value="5'-3' exoribonuclease"/>
    <property type="match status" value="1"/>
</dbReference>
<dbReference type="InterPro" id="IPR027073">
    <property type="entry name" value="5_3_exoribonuclease"/>
</dbReference>
<sequence length="265" mass="30308">MGVPALFRWLSKKYPKIILPVVEGEETKIPDGEGNEITVPVNMADPNPNGIELDNLYLDMNGIVHPCTHPEGKPAPETEEEMMVEIFKYTERVVNMVRPRRLLFMAIDGVAPRAKMNQQRSRRFRSAQEAKEKDEARKESIAMWEAMGKTLSEDEKNKKSWDSNAITPGTPFMDLLAASLRYWVVMKMNQDPGWKDLQVIISDASVPGEGEHKIMDFIRRQRSNPGHNPNTQHVIYGLDADLIMLSLATHEPNFRVLREDVFHQE</sequence>
<evidence type="ECO:0000256" key="5">
    <source>
        <dbReference type="ARBA" id="ARBA00022839"/>
    </source>
</evidence>
<dbReference type="GO" id="GO:0003723">
    <property type="term" value="F:RNA binding"/>
    <property type="evidence" value="ECO:0007669"/>
    <property type="project" value="TreeGrafter"/>
</dbReference>
<feature type="region of interest" description="Disordered" evidence="6">
    <location>
        <begin position="115"/>
        <end position="139"/>
    </location>
</feature>
<name>A0A5C2SEY1_9APHY</name>
<protein>
    <submittedName>
        <fullName evidence="8">Putative 5-3 exonuclease</fullName>
    </submittedName>
</protein>
<dbReference type="GO" id="GO:0000956">
    <property type="term" value="P:nuclear-transcribed mRNA catabolic process"/>
    <property type="evidence" value="ECO:0007669"/>
    <property type="project" value="TreeGrafter"/>
</dbReference>
<dbReference type="Pfam" id="PF03159">
    <property type="entry name" value="XRN_N"/>
    <property type="match status" value="1"/>
</dbReference>
<keyword evidence="9" id="KW-1185">Reference proteome</keyword>
<evidence type="ECO:0000256" key="1">
    <source>
        <dbReference type="ARBA" id="ARBA00006994"/>
    </source>
</evidence>
<feature type="non-terminal residue" evidence="8">
    <location>
        <position position="265"/>
    </location>
</feature>
<dbReference type="GO" id="GO:0004534">
    <property type="term" value="F:5'-3' RNA exonuclease activity"/>
    <property type="evidence" value="ECO:0007669"/>
    <property type="project" value="TreeGrafter"/>
</dbReference>
<feature type="domain" description="Xrn1 N-terminal" evidence="7">
    <location>
        <begin position="1"/>
        <end position="260"/>
    </location>
</feature>
<organism evidence="8 9">
    <name type="scientific">Lentinus tigrinus ALCF2SS1-6</name>
    <dbReference type="NCBI Taxonomy" id="1328759"/>
    <lineage>
        <taxon>Eukaryota</taxon>
        <taxon>Fungi</taxon>
        <taxon>Dikarya</taxon>
        <taxon>Basidiomycota</taxon>
        <taxon>Agaricomycotina</taxon>
        <taxon>Agaricomycetes</taxon>
        <taxon>Polyporales</taxon>
        <taxon>Polyporaceae</taxon>
        <taxon>Lentinus</taxon>
    </lineage>
</organism>
<keyword evidence="5 8" id="KW-0269">Exonuclease</keyword>
<dbReference type="Proteomes" id="UP000313359">
    <property type="component" value="Unassembled WGS sequence"/>
</dbReference>
<evidence type="ECO:0000259" key="7">
    <source>
        <dbReference type="Pfam" id="PF03159"/>
    </source>
</evidence>
<feature type="compositionally biased region" description="Basic and acidic residues" evidence="6">
    <location>
        <begin position="126"/>
        <end position="139"/>
    </location>
</feature>
<keyword evidence="4" id="KW-0378">Hydrolase</keyword>
<dbReference type="EMBL" id="ML122260">
    <property type="protein sequence ID" value="RPD61838.1"/>
    <property type="molecule type" value="Genomic_DNA"/>
</dbReference>
<dbReference type="InterPro" id="IPR004859">
    <property type="entry name" value="Xrn1_N"/>
</dbReference>
<dbReference type="STRING" id="1328759.A0A5C2SEY1"/>
<keyword evidence="3" id="KW-0540">Nuclease</keyword>
<evidence type="ECO:0000256" key="2">
    <source>
        <dbReference type="ARBA" id="ARBA00022664"/>
    </source>
</evidence>
<dbReference type="AlphaFoldDB" id="A0A5C2SEY1"/>
<dbReference type="PANTHER" id="PTHR12341">
    <property type="entry name" value="5'-&gt;3' EXORIBONUCLEASE"/>
    <property type="match status" value="1"/>
</dbReference>
<dbReference type="GO" id="GO:0006397">
    <property type="term" value="P:mRNA processing"/>
    <property type="evidence" value="ECO:0007669"/>
    <property type="project" value="UniProtKB-KW"/>
</dbReference>
<evidence type="ECO:0000313" key="8">
    <source>
        <dbReference type="EMBL" id="RPD61838.1"/>
    </source>
</evidence>
<reference evidence="8" key="1">
    <citation type="journal article" date="2018" name="Genome Biol. Evol.">
        <title>Genomics and development of Lentinus tigrinus, a white-rot wood-decaying mushroom with dimorphic fruiting bodies.</title>
        <authorList>
            <person name="Wu B."/>
            <person name="Xu Z."/>
            <person name="Knudson A."/>
            <person name="Carlson A."/>
            <person name="Chen N."/>
            <person name="Kovaka S."/>
            <person name="LaButti K."/>
            <person name="Lipzen A."/>
            <person name="Pennachio C."/>
            <person name="Riley R."/>
            <person name="Schakwitz W."/>
            <person name="Umezawa K."/>
            <person name="Ohm R.A."/>
            <person name="Grigoriev I.V."/>
            <person name="Nagy L.G."/>
            <person name="Gibbons J."/>
            <person name="Hibbett D."/>
        </authorList>
    </citation>
    <scope>NUCLEOTIDE SEQUENCE [LARGE SCALE GENOMIC DNA]</scope>
    <source>
        <strain evidence="8">ALCF2SS1-6</strain>
    </source>
</reference>
<comment type="similarity">
    <text evidence="1">Belongs to the 5'-3' exonuclease family. XRN2/RAT1 subfamily.</text>
</comment>
<dbReference type="GO" id="GO:0005634">
    <property type="term" value="C:nucleus"/>
    <property type="evidence" value="ECO:0007669"/>
    <property type="project" value="TreeGrafter"/>
</dbReference>
<evidence type="ECO:0000313" key="9">
    <source>
        <dbReference type="Proteomes" id="UP000313359"/>
    </source>
</evidence>
<evidence type="ECO:0000256" key="4">
    <source>
        <dbReference type="ARBA" id="ARBA00022801"/>
    </source>
</evidence>
<accession>A0A5C2SEY1</accession>
<evidence type="ECO:0000256" key="3">
    <source>
        <dbReference type="ARBA" id="ARBA00022722"/>
    </source>
</evidence>
<keyword evidence="2" id="KW-0507">mRNA processing</keyword>
<dbReference type="Gene3D" id="3.40.50.12390">
    <property type="match status" value="2"/>
</dbReference>
<gene>
    <name evidence="8" type="ORF">L227DRAFT_652024</name>
</gene>
<dbReference type="PANTHER" id="PTHR12341:SF41">
    <property type="entry name" value="5'-3' EXORIBONUCLEASE 2"/>
    <property type="match status" value="1"/>
</dbReference>
<dbReference type="OrthoDB" id="372487at2759"/>
<evidence type="ECO:0000256" key="6">
    <source>
        <dbReference type="SAM" id="MobiDB-lite"/>
    </source>
</evidence>
<dbReference type="CDD" id="cd18673">
    <property type="entry name" value="PIN_XRN1-2-like"/>
    <property type="match status" value="1"/>
</dbReference>
<proteinExistence type="inferred from homology"/>